<protein>
    <submittedName>
        <fullName evidence="2">Uncharacterized protein</fullName>
    </submittedName>
</protein>
<gene>
    <name evidence="2" type="ORF">CKAH01_19034</name>
</gene>
<evidence type="ECO:0000313" key="2">
    <source>
        <dbReference type="EMBL" id="KAK2732688.1"/>
    </source>
</evidence>
<evidence type="ECO:0000313" key="3">
    <source>
        <dbReference type="Proteomes" id="UP001281614"/>
    </source>
</evidence>
<dbReference type="Proteomes" id="UP001281614">
    <property type="component" value="Unassembled WGS sequence"/>
</dbReference>
<feature type="compositionally biased region" description="Low complexity" evidence="1">
    <location>
        <begin position="8"/>
        <end position="25"/>
    </location>
</feature>
<accession>A0AAE0D091</accession>
<sequence length="74" mass="8194">MRDSLEGQQRAKQAEATAKQAEANASQVEADWLAGAIHACEEAERQADEEGIEFLHSVSLINDNVYLSARRDSY</sequence>
<name>A0AAE0D091_COLKA</name>
<keyword evidence="3" id="KW-1185">Reference proteome</keyword>
<reference evidence="2" key="1">
    <citation type="submission" date="2023-02" db="EMBL/GenBank/DDBJ databases">
        <title>Colletotrichum kahawae CIFC_Que2 genome sequencing and assembly.</title>
        <authorList>
            <person name="Baroncelli R."/>
        </authorList>
    </citation>
    <scope>NUCLEOTIDE SEQUENCE</scope>
    <source>
        <strain evidence="2">CIFC_Que2</strain>
    </source>
</reference>
<dbReference type="EMBL" id="VYYT01000534">
    <property type="protein sequence ID" value="KAK2732688.1"/>
    <property type="molecule type" value="Genomic_DNA"/>
</dbReference>
<organism evidence="2 3">
    <name type="scientific">Colletotrichum kahawae</name>
    <name type="common">Coffee berry disease fungus</name>
    <dbReference type="NCBI Taxonomy" id="34407"/>
    <lineage>
        <taxon>Eukaryota</taxon>
        <taxon>Fungi</taxon>
        <taxon>Dikarya</taxon>
        <taxon>Ascomycota</taxon>
        <taxon>Pezizomycotina</taxon>
        <taxon>Sordariomycetes</taxon>
        <taxon>Hypocreomycetidae</taxon>
        <taxon>Glomerellales</taxon>
        <taxon>Glomerellaceae</taxon>
        <taxon>Colletotrichum</taxon>
        <taxon>Colletotrichum gloeosporioides species complex</taxon>
    </lineage>
</organism>
<proteinExistence type="predicted"/>
<evidence type="ECO:0000256" key="1">
    <source>
        <dbReference type="SAM" id="MobiDB-lite"/>
    </source>
</evidence>
<feature type="region of interest" description="Disordered" evidence="1">
    <location>
        <begin position="1"/>
        <end position="25"/>
    </location>
</feature>
<dbReference type="AlphaFoldDB" id="A0AAE0D091"/>
<comment type="caution">
    <text evidence="2">The sequence shown here is derived from an EMBL/GenBank/DDBJ whole genome shotgun (WGS) entry which is preliminary data.</text>
</comment>